<evidence type="ECO:0000313" key="2">
    <source>
        <dbReference type="Proteomes" id="UP000821865"/>
    </source>
</evidence>
<reference evidence="1" key="1">
    <citation type="submission" date="2020-05" db="EMBL/GenBank/DDBJ databases">
        <title>Large-scale comparative analyses of tick genomes elucidate their genetic diversity and vector capacities.</title>
        <authorList>
            <person name="Jia N."/>
            <person name="Wang J."/>
            <person name="Shi W."/>
            <person name="Du L."/>
            <person name="Sun Y."/>
            <person name="Zhan W."/>
            <person name="Jiang J."/>
            <person name="Wang Q."/>
            <person name="Zhang B."/>
            <person name="Ji P."/>
            <person name="Sakyi L.B."/>
            <person name="Cui X."/>
            <person name="Yuan T."/>
            <person name="Jiang B."/>
            <person name="Yang W."/>
            <person name="Lam T.T.-Y."/>
            <person name="Chang Q."/>
            <person name="Ding S."/>
            <person name="Wang X."/>
            <person name="Zhu J."/>
            <person name="Ruan X."/>
            <person name="Zhao L."/>
            <person name="Wei J."/>
            <person name="Que T."/>
            <person name="Du C."/>
            <person name="Cheng J."/>
            <person name="Dai P."/>
            <person name="Han X."/>
            <person name="Huang E."/>
            <person name="Gao Y."/>
            <person name="Liu J."/>
            <person name="Shao H."/>
            <person name="Ye R."/>
            <person name="Li L."/>
            <person name="Wei W."/>
            <person name="Wang X."/>
            <person name="Wang C."/>
            <person name="Yang T."/>
            <person name="Huo Q."/>
            <person name="Li W."/>
            <person name="Guo W."/>
            <person name="Chen H."/>
            <person name="Zhou L."/>
            <person name="Ni X."/>
            <person name="Tian J."/>
            <person name="Zhou Y."/>
            <person name="Sheng Y."/>
            <person name="Liu T."/>
            <person name="Pan Y."/>
            <person name="Xia L."/>
            <person name="Li J."/>
            <person name="Zhao F."/>
            <person name="Cao W."/>
        </authorList>
    </citation>
    <scope>NUCLEOTIDE SEQUENCE</scope>
    <source>
        <tissue evidence="1">Larvae</tissue>
    </source>
</reference>
<dbReference type="EMBL" id="CM023476">
    <property type="protein sequence ID" value="KAH7942582.1"/>
    <property type="molecule type" value="Genomic_DNA"/>
</dbReference>
<protein>
    <submittedName>
        <fullName evidence="1">Uncharacterized protein</fullName>
    </submittedName>
</protein>
<dbReference type="Proteomes" id="UP000821865">
    <property type="component" value="Chromosome 7"/>
</dbReference>
<sequence length="290" mass="32097">MMETTSPDQAMPSEHEYLANMVKLWQRKQSQAAAPPKSQGSRAGTLPQVAASGSSTRRSPDGTCSTPPAPPRRQPKWRPRHTPRLSRDDYIVVLKPRAPFELKLVLPSDRAGDGIRAYPGEHSSTSFHVWPVWDQNILVCSVTSLPMTQCLLGDIQLPVGDQQLPFWGMPGRPGKSAGVSSPSTRLKHHSASNQNSNGRKALSWRSANSVTLLLRWRPSRARSTGHEAPPLHLPQCRGLRAPVQEDNPGLFPLRYHWASTLGLPATYSRSLYPLWHSSPSDFGRPSSTRM</sequence>
<proteinExistence type="predicted"/>
<comment type="caution">
    <text evidence="1">The sequence shown here is derived from an EMBL/GenBank/DDBJ whole genome shotgun (WGS) entry which is preliminary data.</text>
</comment>
<name>A0ACB8CIT1_DERSI</name>
<accession>A0ACB8CIT1</accession>
<organism evidence="1 2">
    <name type="scientific">Dermacentor silvarum</name>
    <name type="common">Tick</name>
    <dbReference type="NCBI Taxonomy" id="543639"/>
    <lineage>
        <taxon>Eukaryota</taxon>
        <taxon>Metazoa</taxon>
        <taxon>Ecdysozoa</taxon>
        <taxon>Arthropoda</taxon>
        <taxon>Chelicerata</taxon>
        <taxon>Arachnida</taxon>
        <taxon>Acari</taxon>
        <taxon>Parasitiformes</taxon>
        <taxon>Ixodida</taxon>
        <taxon>Ixodoidea</taxon>
        <taxon>Ixodidae</taxon>
        <taxon>Rhipicephalinae</taxon>
        <taxon>Dermacentor</taxon>
    </lineage>
</organism>
<keyword evidence="2" id="KW-1185">Reference proteome</keyword>
<evidence type="ECO:0000313" key="1">
    <source>
        <dbReference type="EMBL" id="KAH7942582.1"/>
    </source>
</evidence>
<gene>
    <name evidence="1" type="ORF">HPB49_025535</name>
</gene>